<reference evidence="1 2" key="1">
    <citation type="submission" date="2019-02" db="EMBL/GenBank/DDBJ databases">
        <title>Deep-cultivation of Planctomycetes and their phenomic and genomic characterization uncovers novel biology.</title>
        <authorList>
            <person name="Wiegand S."/>
            <person name="Jogler M."/>
            <person name="Boedeker C."/>
            <person name="Pinto D."/>
            <person name="Vollmers J."/>
            <person name="Rivas-Marin E."/>
            <person name="Kohn T."/>
            <person name="Peeters S.H."/>
            <person name="Heuer A."/>
            <person name="Rast P."/>
            <person name="Oberbeckmann S."/>
            <person name="Bunk B."/>
            <person name="Jeske O."/>
            <person name="Meyerdierks A."/>
            <person name="Storesund J.E."/>
            <person name="Kallscheuer N."/>
            <person name="Luecker S."/>
            <person name="Lage O.M."/>
            <person name="Pohl T."/>
            <person name="Merkel B.J."/>
            <person name="Hornburger P."/>
            <person name="Mueller R.-W."/>
            <person name="Bruemmer F."/>
            <person name="Labrenz M."/>
            <person name="Spormann A.M."/>
            <person name="Op Den Camp H."/>
            <person name="Overmann J."/>
            <person name="Amann R."/>
            <person name="Jetten M.S.M."/>
            <person name="Mascher T."/>
            <person name="Medema M.H."/>
            <person name="Devos D.P."/>
            <person name="Kaster A.-K."/>
            <person name="Ovreas L."/>
            <person name="Rohde M."/>
            <person name="Galperin M.Y."/>
            <person name="Jogler C."/>
        </authorList>
    </citation>
    <scope>NUCLEOTIDE SEQUENCE [LARGE SCALE GENOMIC DNA]</scope>
    <source>
        <strain evidence="1 2">CA13</strain>
    </source>
</reference>
<evidence type="ECO:0000313" key="1">
    <source>
        <dbReference type="EMBL" id="TWT83216.1"/>
    </source>
</evidence>
<keyword evidence="2" id="KW-1185">Reference proteome</keyword>
<dbReference type="Proteomes" id="UP000315010">
    <property type="component" value="Unassembled WGS sequence"/>
</dbReference>
<dbReference type="EMBL" id="SJPJ01000001">
    <property type="protein sequence ID" value="TWT83216.1"/>
    <property type="molecule type" value="Genomic_DNA"/>
</dbReference>
<sequence>MMTPISTDKRTTIAGRLAFCTMALLAIGSSGCYGVGSNVNLGFLGWPIPVSPYFQHKAEEDFWKKERYDRVPILGPTTSGGPAVALDPPSDDEVIHALESARPVQGGIPLIWETQRNDVRIIKEKIADYIDPPRFYPLIGPAQLHHAHYKCTIYFDEKTTIGYPVPHTLHDREAIEVVYIDHNHFHMVGDVEPYTTPNL</sequence>
<evidence type="ECO:0000313" key="2">
    <source>
        <dbReference type="Proteomes" id="UP000315010"/>
    </source>
</evidence>
<name>A0A5C5Z815_9BACT</name>
<proteinExistence type="predicted"/>
<accession>A0A5C5Z815</accession>
<protein>
    <submittedName>
        <fullName evidence="1">Uncharacterized protein</fullName>
    </submittedName>
</protein>
<comment type="caution">
    <text evidence="1">The sequence shown here is derived from an EMBL/GenBank/DDBJ whole genome shotgun (WGS) entry which is preliminary data.</text>
</comment>
<organism evidence="1 2">
    <name type="scientific">Novipirellula herctigrandis</name>
    <dbReference type="NCBI Taxonomy" id="2527986"/>
    <lineage>
        <taxon>Bacteria</taxon>
        <taxon>Pseudomonadati</taxon>
        <taxon>Planctomycetota</taxon>
        <taxon>Planctomycetia</taxon>
        <taxon>Pirellulales</taxon>
        <taxon>Pirellulaceae</taxon>
        <taxon>Novipirellula</taxon>
    </lineage>
</organism>
<gene>
    <name evidence="1" type="ORF">CA13_46790</name>
</gene>
<dbReference type="AlphaFoldDB" id="A0A5C5Z815"/>